<comment type="caution">
    <text evidence="2">The sequence shown here is derived from an EMBL/GenBank/DDBJ whole genome shotgun (WGS) entry which is preliminary data.</text>
</comment>
<evidence type="ECO:0000256" key="1">
    <source>
        <dbReference type="SAM" id="MobiDB-lite"/>
    </source>
</evidence>
<dbReference type="Gene3D" id="3.60.130.30">
    <property type="match status" value="1"/>
</dbReference>
<feature type="region of interest" description="Disordered" evidence="1">
    <location>
        <begin position="1"/>
        <end position="20"/>
    </location>
</feature>
<gene>
    <name evidence="2" type="ORF">R3P38DRAFT_3255550</name>
</gene>
<reference evidence="2 3" key="1">
    <citation type="journal article" date="2024" name="J Genomics">
        <title>Draft genome sequencing and assembly of Favolaschia claudopus CIRM-BRFM 2984 isolated from oak limbs.</title>
        <authorList>
            <person name="Navarro D."/>
            <person name="Drula E."/>
            <person name="Chaduli D."/>
            <person name="Cazenave R."/>
            <person name="Ahrendt S."/>
            <person name="Wang J."/>
            <person name="Lipzen A."/>
            <person name="Daum C."/>
            <person name="Barry K."/>
            <person name="Grigoriev I.V."/>
            <person name="Favel A."/>
            <person name="Rosso M.N."/>
            <person name="Martin F."/>
        </authorList>
    </citation>
    <scope>NUCLEOTIDE SEQUENCE [LARGE SCALE GENOMIC DNA]</scope>
    <source>
        <strain evidence="2 3">CIRM-BRFM 2984</strain>
    </source>
</reference>
<evidence type="ECO:0000313" key="3">
    <source>
        <dbReference type="Proteomes" id="UP001362999"/>
    </source>
</evidence>
<proteinExistence type="predicted"/>
<dbReference type="Proteomes" id="UP001362999">
    <property type="component" value="Unassembled WGS sequence"/>
</dbReference>
<name>A0AAW0DN63_9AGAR</name>
<accession>A0AAW0DN63</accession>
<feature type="compositionally biased region" description="Basic residues" evidence="1">
    <location>
        <begin position="1"/>
        <end position="15"/>
    </location>
</feature>
<organism evidence="2 3">
    <name type="scientific">Favolaschia claudopus</name>
    <dbReference type="NCBI Taxonomy" id="2862362"/>
    <lineage>
        <taxon>Eukaryota</taxon>
        <taxon>Fungi</taxon>
        <taxon>Dikarya</taxon>
        <taxon>Basidiomycota</taxon>
        <taxon>Agaricomycotina</taxon>
        <taxon>Agaricomycetes</taxon>
        <taxon>Agaricomycetidae</taxon>
        <taxon>Agaricales</taxon>
        <taxon>Marasmiineae</taxon>
        <taxon>Mycenaceae</taxon>
        <taxon>Favolaschia</taxon>
    </lineage>
</organism>
<evidence type="ECO:0000313" key="2">
    <source>
        <dbReference type="EMBL" id="KAK7052365.1"/>
    </source>
</evidence>
<keyword evidence="3" id="KW-1185">Reference proteome</keyword>
<dbReference type="AlphaFoldDB" id="A0AAW0DN63"/>
<sequence length="375" mass="41945">MGRNTKNRPPRKRSPSKIAANQAARDAQLEKRQASKQYHLLSCFPGEFLRCKNNQAEVQTTIAANYNLARLRRVVLPKDDNTTFLVPVPPLTDKQKKLVGPAMMPRILLSRPGFTPQANAWVEEIGQVPFLLARFVDVLTAEEQSLLYEAYQEFLAANPSRPEDRGKNRSDTAAYHFCLWAHYKLAAFITRDSLQLKLKEPHRAQVLTLLDKFLSLVISLIVPRLSLLVNHYAPQHIAFMAPVYEKIEAQFAAEFLERPALKLGPLFFAVAVKHGSSQYIHLDGNDFQALWTFIVVISSKDGKWMGGDFFAPQLGGRIPVRGGQAIAAQTKILAHCGMEVHGEGRLVLTCFSHNAMVAKALFGPPKERRKAVVVG</sequence>
<evidence type="ECO:0008006" key="4">
    <source>
        <dbReference type="Google" id="ProtNLM"/>
    </source>
</evidence>
<dbReference type="EMBL" id="JAWWNJ010000007">
    <property type="protein sequence ID" value="KAK7052365.1"/>
    <property type="molecule type" value="Genomic_DNA"/>
</dbReference>
<protein>
    <recommendedName>
        <fullName evidence="4">Prolyl 4-hydroxylase alpha subunit domain-containing protein</fullName>
    </recommendedName>
</protein>